<reference evidence="2" key="2">
    <citation type="submission" date="2013-03" db="EMBL/GenBank/DDBJ databases">
        <title>The Cellulophaga phages: a novel, diverse, and globally ubiquitous model system.</title>
        <authorList>
            <person name="Holmfeldt K."/>
            <person name="Solonenko N."/>
            <person name="Shah M."/>
            <person name="Corrier K."/>
            <person name="Riemann L."/>
            <person name="VerBerkmoes N.C."/>
            <person name="Sullivan M.B."/>
        </authorList>
    </citation>
    <scope>NUCLEOTIDE SEQUENCE [LARGE SCALE GENOMIC DNA]</scope>
</reference>
<sequence>MEMYMYKIFNKKHIRRGVIQDGSKYKQTTLIIFPENTSDTVIVTTRITQSQTKPDDFNKFIRTYKGINYWELTYANRIQNYIDVNLFIHQYINTIKLKYRKKINKQLNNKHEYRN</sequence>
<evidence type="ECO:0000313" key="2">
    <source>
        <dbReference type="Proteomes" id="UP000014727"/>
    </source>
</evidence>
<dbReference type="Proteomes" id="UP000014727">
    <property type="component" value="Segment"/>
</dbReference>
<name>S0A1T7_9CAUD</name>
<protein>
    <submittedName>
        <fullName evidence="1">Uncharacterized protein</fullName>
    </submittedName>
</protein>
<accession>S0A1T7</accession>
<dbReference type="RefSeq" id="YP_008241064.1">
    <property type="nucleotide sequence ID" value="NC_021792.1"/>
</dbReference>
<organism evidence="1 2">
    <name type="scientific">Cellulophaga phage phi46:3</name>
    <dbReference type="NCBI Taxonomy" id="1327985"/>
    <lineage>
        <taxon>Viruses</taxon>
        <taxon>Duplodnaviria</taxon>
        <taxon>Heunggongvirae</taxon>
        <taxon>Uroviricota</taxon>
        <taxon>Caudoviricetes</taxon>
        <taxon>Pachyviridae</taxon>
        <taxon>Bacelvirus</taxon>
        <taxon>Bacelvirus phi46tres</taxon>
    </lineage>
</organism>
<dbReference type="EMBL" id="KC821622">
    <property type="protein sequence ID" value="AGO48765.1"/>
    <property type="molecule type" value="Genomic_DNA"/>
</dbReference>
<keyword evidence="2" id="KW-1185">Reference proteome</keyword>
<proteinExistence type="predicted"/>
<dbReference type="KEGG" id="vg:16797256"/>
<evidence type="ECO:0000313" key="1">
    <source>
        <dbReference type="EMBL" id="AGO48765.1"/>
    </source>
</evidence>
<dbReference type="GeneID" id="16797256"/>
<gene>
    <name evidence="1" type="ORF">Phi46:3_gp021</name>
</gene>
<reference evidence="1 2" key="1">
    <citation type="journal article" date="2013" name="Proc. Natl. Acad. Sci. U.S.A.">
        <title>Twelve previously unknown phage genera are ubiquitous in global oceans.</title>
        <authorList>
            <person name="Holmfeldt K."/>
            <person name="Solonenko N."/>
            <person name="Shah M."/>
            <person name="Corrier K."/>
            <person name="Riemann L."/>
            <person name="Verberkmoes N.C."/>
            <person name="Sullivan M.B."/>
        </authorList>
    </citation>
    <scope>NUCLEOTIDE SEQUENCE [LARGE SCALE GENOMIC DNA]</scope>
    <source>
        <strain evidence="1">Phi46:3</strain>
    </source>
</reference>